<accession>A0A9P0CNP9</accession>
<gene>
    <name evidence="2" type="ORF">PSYICH_LOCUS6494</name>
</gene>
<protein>
    <recommendedName>
        <fullName evidence="4">CCHC-type domain-containing protein</fullName>
    </recommendedName>
</protein>
<proteinExistence type="predicted"/>
<evidence type="ECO:0000313" key="3">
    <source>
        <dbReference type="Proteomes" id="UP001153636"/>
    </source>
</evidence>
<evidence type="ECO:0000313" key="2">
    <source>
        <dbReference type="EMBL" id="CAH1106707.1"/>
    </source>
</evidence>
<feature type="compositionally biased region" description="Polar residues" evidence="1">
    <location>
        <begin position="258"/>
        <end position="273"/>
    </location>
</feature>
<dbReference type="EMBL" id="OV651814">
    <property type="protein sequence ID" value="CAH1106707.1"/>
    <property type="molecule type" value="Genomic_DNA"/>
</dbReference>
<dbReference type="OrthoDB" id="6769082at2759"/>
<feature type="compositionally biased region" description="Polar residues" evidence="1">
    <location>
        <begin position="281"/>
        <end position="291"/>
    </location>
</feature>
<feature type="region of interest" description="Disordered" evidence="1">
    <location>
        <begin position="223"/>
        <end position="246"/>
    </location>
</feature>
<evidence type="ECO:0008006" key="4">
    <source>
        <dbReference type="Google" id="ProtNLM"/>
    </source>
</evidence>
<keyword evidence="3" id="KW-1185">Reference proteome</keyword>
<feature type="compositionally biased region" description="Pro residues" evidence="1">
    <location>
        <begin position="232"/>
        <end position="243"/>
    </location>
</feature>
<dbReference type="SUPFAM" id="SSF57756">
    <property type="entry name" value="Retrovirus zinc finger-like domains"/>
    <property type="match status" value="1"/>
</dbReference>
<dbReference type="Proteomes" id="UP001153636">
    <property type="component" value="Chromosome 2"/>
</dbReference>
<dbReference type="GO" id="GO:0003676">
    <property type="term" value="F:nucleic acid binding"/>
    <property type="evidence" value="ECO:0007669"/>
    <property type="project" value="InterPro"/>
</dbReference>
<organism evidence="2 3">
    <name type="scientific">Psylliodes chrysocephalus</name>
    <dbReference type="NCBI Taxonomy" id="3402493"/>
    <lineage>
        <taxon>Eukaryota</taxon>
        <taxon>Metazoa</taxon>
        <taxon>Ecdysozoa</taxon>
        <taxon>Arthropoda</taxon>
        <taxon>Hexapoda</taxon>
        <taxon>Insecta</taxon>
        <taxon>Pterygota</taxon>
        <taxon>Neoptera</taxon>
        <taxon>Endopterygota</taxon>
        <taxon>Coleoptera</taxon>
        <taxon>Polyphaga</taxon>
        <taxon>Cucujiformia</taxon>
        <taxon>Chrysomeloidea</taxon>
        <taxon>Chrysomelidae</taxon>
        <taxon>Galerucinae</taxon>
        <taxon>Alticini</taxon>
        <taxon>Psylliodes</taxon>
    </lineage>
</organism>
<evidence type="ECO:0000256" key="1">
    <source>
        <dbReference type="SAM" id="MobiDB-lite"/>
    </source>
</evidence>
<reference evidence="2" key="1">
    <citation type="submission" date="2022-01" db="EMBL/GenBank/DDBJ databases">
        <authorList>
            <person name="King R."/>
        </authorList>
    </citation>
    <scope>NUCLEOTIDE SEQUENCE</scope>
</reference>
<dbReference type="Gene3D" id="4.10.60.10">
    <property type="entry name" value="Zinc finger, CCHC-type"/>
    <property type="match status" value="1"/>
</dbReference>
<name>A0A9P0CNP9_9CUCU</name>
<dbReference type="InterPro" id="IPR036875">
    <property type="entry name" value="Znf_CCHC_sf"/>
</dbReference>
<feature type="region of interest" description="Disordered" evidence="1">
    <location>
        <begin position="258"/>
        <end position="333"/>
    </location>
</feature>
<dbReference type="GO" id="GO:0008270">
    <property type="term" value="F:zinc ion binding"/>
    <property type="evidence" value="ECO:0007669"/>
    <property type="project" value="InterPro"/>
</dbReference>
<dbReference type="AlphaFoldDB" id="A0A9P0CNP9"/>
<sequence>MSSSTANDTPNLGNNYASPSSYVAAAKSIPKPSFQKKEQAIVFHTEDNLKLVDYVKSIGDIVGPKNISFASRISNNRICIYLNKIELVDHLIKNNPIIHIGGLDLAIRRLVTPAKRVLISNVCPSIPHELIRAALENYGLQLTSQISFLRAGIPGDEYSHILSFRRQVYIVPPSDDYELQTSLVIAFENNAHRIFLSTDKMECFLCKQSGHIASLCPTAQPIPPSQTTAPFPAIPPSLHPPKPAESELTLTQTELAAPSPNSIEATTSKTQIHPTPAQKRTCPSSADSNESIPLPEDLSNTLTNPGIMPPPDPRSETTPKPITKKRKKDTSEDFKLSESTKKLILDIYSKSQDTFTITAQNFIAFLENSFGSSSPLSEAQRFTTDVQSLLSDLYTIYPSLDERSIKIRLTRLSKKLRRELKIEESDAESLASHSFDTYCDDLEASLKHTNPDIAKLQGTFKLLEKLNDEFEEESNKMICKMLNDGKPEEDIAKFSGPQTFSDQT</sequence>